<evidence type="ECO:0000313" key="3">
    <source>
        <dbReference type="Proteomes" id="UP000298460"/>
    </source>
</evidence>
<accession>A0A4Z0R0X0</accession>
<organism evidence="2 3">
    <name type="scientific">Desulfosporosinus fructosivorans</name>
    <dbReference type="NCBI Taxonomy" id="2018669"/>
    <lineage>
        <taxon>Bacteria</taxon>
        <taxon>Bacillati</taxon>
        <taxon>Bacillota</taxon>
        <taxon>Clostridia</taxon>
        <taxon>Eubacteriales</taxon>
        <taxon>Desulfitobacteriaceae</taxon>
        <taxon>Desulfosporosinus</taxon>
    </lineage>
</organism>
<keyword evidence="3" id="KW-1185">Reference proteome</keyword>
<name>A0A4Z0R0X0_9FIRM</name>
<evidence type="ECO:0000256" key="1">
    <source>
        <dbReference type="SAM" id="Phobius"/>
    </source>
</evidence>
<gene>
    <name evidence="2" type="ORF">E4K67_22305</name>
</gene>
<proteinExistence type="predicted"/>
<dbReference type="RefSeq" id="WP_135550785.1">
    <property type="nucleotide sequence ID" value="NZ_SPQQ01000010.1"/>
</dbReference>
<dbReference type="EMBL" id="SPQQ01000010">
    <property type="protein sequence ID" value="TGE35853.1"/>
    <property type="molecule type" value="Genomic_DNA"/>
</dbReference>
<feature type="transmembrane region" description="Helical" evidence="1">
    <location>
        <begin position="85"/>
        <end position="103"/>
    </location>
</feature>
<dbReference type="Proteomes" id="UP000298460">
    <property type="component" value="Unassembled WGS sequence"/>
</dbReference>
<evidence type="ECO:0000313" key="2">
    <source>
        <dbReference type="EMBL" id="TGE35853.1"/>
    </source>
</evidence>
<keyword evidence="1" id="KW-0812">Transmembrane</keyword>
<keyword evidence="1" id="KW-0472">Membrane</keyword>
<reference evidence="2 3" key="1">
    <citation type="submission" date="2019-03" db="EMBL/GenBank/DDBJ databases">
        <title>Draft Genome Sequence of Desulfosporosinus fructosivorans Strain 63.6F, Isolated from Marine Sediment in the Baltic Sea.</title>
        <authorList>
            <person name="Hausmann B."/>
            <person name="Vandieken V."/>
            <person name="Pjevac P."/>
            <person name="Schreck K."/>
            <person name="Herbold C.W."/>
            <person name="Loy A."/>
        </authorList>
    </citation>
    <scope>NUCLEOTIDE SEQUENCE [LARGE SCALE GENOMIC DNA]</scope>
    <source>
        <strain evidence="2 3">63.6F</strain>
    </source>
</reference>
<dbReference type="AlphaFoldDB" id="A0A4Z0R0X0"/>
<sequence>MEIIIHPIESLSSMAIIFATLEFGSLIGLLNAFFGLILIFYIIGDFVKDILKRIMDWVAYAIISRSNPNKAIDQITLPKGSKLQFVMLLCTFFLLCIYMVGYFKGTI</sequence>
<feature type="transmembrane region" description="Helical" evidence="1">
    <location>
        <begin position="16"/>
        <end position="43"/>
    </location>
</feature>
<comment type="caution">
    <text evidence="2">The sequence shown here is derived from an EMBL/GenBank/DDBJ whole genome shotgun (WGS) entry which is preliminary data.</text>
</comment>
<protein>
    <submittedName>
        <fullName evidence="2">Uncharacterized protein</fullName>
    </submittedName>
</protein>
<keyword evidence="1" id="KW-1133">Transmembrane helix</keyword>